<name>A0ABW0ZXY9_9ACTN</name>
<evidence type="ECO:0000256" key="3">
    <source>
        <dbReference type="ARBA" id="ARBA00022729"/>
    </source>
</evidence>
<keyword evidence="2" id="KW-0813">Transport</keyword>
<keyword evidence="7" id="KW-1185">Reference proteome</keyword>
<dbReference type="Proteomes" id="UP001596074">
    <property type="component" value="Unassembled WGS sequence"/>
</dbReference>
<dbReference type="SMART" id="SM00062">
    <property type="entry name" value="PBPb"/>
    <property type="match status" value="1"/>
</dbReference>
<reference evidence="7" key="1">
    <citation type="journal article" date="2019" name="Int. J. Syst. Evol. Microbiol.">
        <title>The Global Catalogue of Microorganisms (GCM) 10K type strain sequencing project: providing services to taxonomists for standard genome sequencing and annotation.</title>
        <authorList>
            <consortium name="The Broad Institute Genomics Platform"/>
            <consortium name="The Broad Institute Genome Sequencing Center for Infectious Disease"/>
            <person name="Wu L."/>
            <person name="Ma J."/>
        </authorList>
    </citation>
    <scope>NUCLEOTIDE SEQUENCE [LARGE SCALE GENOMIC DNA]</scope>
    <source>
        <strain evidence="7">KCTC 42087</strain>
    </source>
</reference>
<feature type="domain" description="Solute-binding protein family 3/N-terminal" evidence="5">
    <location>
        <begin position="38"/>
        <end position="260"/>
    </location>
</feature>
<dbReference type="Gene3D" id="3.40.190.10">
    <property type="entry name" value="Periplasmic binding protein-like II"/>
    <property type="match status" value="2"/>
</dbReference>
<evidence type="ECO:0000313" key="7">
    <source>
        <dbReference type="Proteomes" id="UP001596074"/>
    </source>
</evidence>
<evidence type="ECO:0000259" key="5">
    <source>
        <dbReference type="SMART" id="SM00062"/>
    </source>
</evidence>
<organism evidence="6 7">
    <name type="scientific">Actinomadura rugatobispora</name>
    <dbReference type="NCBI Taxonomy" id="1994"/>
    <lineage>
        <taxon>Bacteria</taxon>
        <taxon>Bacillati</taxon>
        <taxon>Actinomycetota</taxon>
        <taxon>Actinomycetes</taxon>
        <taxon>Streptosporangiales</taxon>
        <taxon>Thermomonosporaceae</taxon>
        <taxon>Actinomadura</taxon>
    </lineage>
</organism>
<dbReference type="PANTHER" id="PTHR30085">
    <property type="entry name" value="AMINO ACID ABC TRANSPORTER PERMEASE"/>
    <property type="match status" value="1"/>
</dbReference>
<feature type="chain" id="PRO_5047382545" evidence="4">
    <location>
        <begin position="21"/>
        <end position="275"/>
    </location>
</feature>
<gene>
    <name evidence="6" type="ORF">ACFPZN_17300</name>
</gene>
<evidence type="ECO:0000256" key="2">
    <source>
        <dbReference type="ARBA" id="ARBA00022448"/>
    </source>
</evidence>
<dbReference type="InterPro" id="IPR051455">
    <property type="entry name" value="Bact_solute-bind_prot3"/>
</dbReference>
<dbReference type="SUPFAM" id="SSF53850">
    <property type="entry name" value="Periplasmic binding protein-like II"/>
    <property type="match status" value="1"/>
</dbReference>
<dbReference type="PROSITE" id="PS51257">
    <property type="entry name" value="PROKAR_LIPOPROTEIN"/>
    <property type="match status" value="1"/>
</dbReference>
<dbReference type="CDD" id="cd13690">
    <property type="entry name" value="PBP2_GluB"/>
    <property type="match status" value="1"/>
</dbReference>
<evidence type="ECO:0000256" key="4">
    <source>
        <dbReference type="SAM" id="SignalP"/>
    </source>
</evidence>
<dbReference type="EMBL" id="JBHSON010000021">
    <property type="protein sequence ID" value="MFC5747388.1"/>
    <property type="molecule type" value="Genomic_DNA"/>
</dbReference>
<comment type="caution">
    <text evidence="6">The sequence shown here is derived from an EMBL/GenBank/DDBJ whole genome shotgun (WGS) entry which is preliminary data.</text>
</comment>
<sequence length="275" mass="29676">MRRIVRSAAAATALAAAVTAAGCGLDGGERESVAAKRSLVIGVKADQPGLGLRDASGAYTGFDVDTALYVAGRLGVPRDRVRFETTPSSIREHALAAGTVDMIFATYSITAPRKSKVTFAGPYYVPHQDTLVRSDDDSIRNVRDLKGKRLCEVTGSNSWRRVIEERKIAAERVRSPTYSACMTMLAEGRIDAVSTDDLILAGFARGRPVKIINAPFTDEKYGVGLRKGDLDGCEAVNRAITQMYQSGHAQRLLEKWFGESGLRLTTGVPQFEGCS</sequence>
<evidence type="ECO:0000256" key="1">
    <source>
        <dbReference type="ARBA" id="ARBA00010333"/>
    </source>
</evidence>
<protein>
    <submittedName>
        <fullName evidence="6">Glutamate ABC transporter substrate-binding protein</fullName>
    </submittedName>
</protein>
<evidence type="ECO:0000313" key="6">
    <source>
        <dbReference type="EMBL" id="MFC5747388.1"/>
    </source>
</evidence>
<dbReference type="Pfam" id="PF00497">
    <property type="entry name" value="SBP_bac_3"/>
    <property type="match status" value="1"/>
</dbReference>
<dbReference type="PANTHER" id="PTHR30085:SF6">
    <property type="entry name" value="ABC TRANSPORTER GLUTAMINE-BINDING PROTEIN GLNH"/>
    <property type="match status" value="1"/>
</dbReference>
<accession>A0ABW0ZXY9</accession>
<dbReference type="RefSeq" id="WP_378283004.1">
    <property type="nucleotide sequence ID" value="NZ_JBHSON010000021.1"/>
</dbReference>
<comment type="similarity">
    <text evidence="1">Belongs to the bacterial solute-binding protein 3 family.</text>
</comment>
<proteinExistence type="inferred from homology"/>
<feature type="signal peptide" evidence="4">
    <location>
        <begin position="1"/>
        <end position="20"/>
    </location>
</feature>
<keyword evidence="3 4" id="KW-0732">Signal</keyword>
<dbReference type="InterPro" id="IPR001638">
    <property type="entry name" value="Solute-binding_3/MltF_N"/>
</dbReference>